<evidence type="ECO:0000256" key="4">
    <source>
        <dbReference type="ARBA" id="ARBA00022692"/>
    </source>
</evidence>
<feature type="transmembrane region" description="Helical" evidence="7">
    <location>
        <begin position="78"/>
        <end position="97"/>
    </location>
</feature>
<evidence type="ECO:0000256" key="2">
    <source>
        <dbReference type="ARBA" id="ARBA00022448"/>
    </source>
</evidence>
<sequence>MTTDSFRTHSLVLGMIVASTALGLIGTDLVLPAVPSLPEALGGDAAAAQLVLAAYVGGTAIGLLIYGALGDRFGTRALLVGSLLLTGVVSLACAAASDIWTLISLRALQGAVASGPAVFAPGIVKAMFGEARAVRALGLLGSIESLAPALAPILGAWLLTLGGWRLSFELIGAIALLLAAAFALHRRLPQATRRPQGSYRALLGDPVYLRYCLSHALTLGGLLIFVFGAPAVFVRALGADLSAFIAMQVTGIATFIIAANVASSLATRFGPERMITIGTFTCFVSGTAILAYALSGGTNTWVITALFVPMNTGLGLRGPPGFFRAVVAAHGDDARGAALVILGIVGVTALGTATVAPFIEQGLVPLALACAVAELGAFACLALPRLVERPR</sequence>
<evidence type="ECO:0000313" key="10">
    <source>
        <dbReference type="Proteomes" id="UP001595615"/>
    </source>
</evidence>
<evidence type="ECO:0000259" key="8">
    <source>
        <dbReference type="PROSITE" id="PS50850"/>
    </source>
</evidence>
<evidence type="ECO:0000256" key="5">
    <source>
        <dbReference type="ARBA" id="ARBA00022989"/>
    </source>
</evidence>
<feature type="transmembrane region" description="Helical" evidence="7">
    <location>
        <begin position="46"/>
        <end position="66"/>
    </location>
</feature>
<dbReference type="InterPro" id="IPR036259">
    <property type="entry name" value="MFS_trans_sf"/>
</dbReference>
<dbReference type="RefSeq" id="WP_380860048.1">
    <property type="nucleotide sequence ID" value="NZ_JBHRXV010000006.1"/>
</dbReference>
<comment type="subcellular location">
    <subcellularLocation>
        <location evidence="1">Cell membrane</location>
        <topology evidence="1">Multi-pass membrane protein</topology>
    </subcellularLocation>
</comment>
<dbReference type="InterPro" id="IPR011701">
    <property type="entry name" value="MFS"/>
</dbReference>
<accession>A0ABV7XA36</accession>
<dbReference type="Proteomes" id="UP001595615">
    <property type="component" value="Unassembled WGS sequence"/>
</dbReference>
<dbReference type="PRINTS" id="PR01035">
    <property type="entry name" value="TCRTETA"/>
</dbReference>
<feature type="transmembrane region" description="Helical" evidence="7">
    <location>
        <begin position="274"/>
        <end position="294"/>
    </location>
</feature>
<evidence type="ECO:0000256" key="1">
    <source>
        <dbReference type="ARBA" id="ARBA00004651"/>
    </source>
</evidence>
<feature type="domain" description="Major facilitator superfamily (MFS) profile" evidence="8">
    <location>
        <begin position="7"/>
        <end position="391"/>
    </location>
</feature>
<dbReference type="SUPFAM" id="SSF103473">
    <property type="entry name" value="MFS general substrate transporter"/>
    <property type="match status" value="1"/>
</dbReference>
<protein>
    <submittedName>
        <fullName evidence="9">MFS transporter</fullName>
    </submittedName>
</protein>
<dbReference type="InterPro" id="IPR020846">
    <property type="entry name" value="MFS_dom"/>
</dbReference>
<feature type="transmembrane region" description="Helical" evidence="7">
    <location>
        <begin position="103"/>
        <end position="124"/>
    </location>
</feature>
<feature type="transmembrane region" description="Helical" evidence="7">
    <location>
        <begin position="241"/>
        <end position="262"/>
    </location>
</feature>
<evidence type="ECO:0000256" key="7">
    <source>
        <dbReference type="SAM" id="Phobius"/>
    </source>
</evidence>
<dbReference type="InterPro" id="IPR001958">
    <property type="entry name" value="Tet-R_TetA/multi-R_MdtG-like"/>
</dbReference>
<keyword evidence="6 7" id="KW-0472">Membrane</keyword>
<keyword evidence="3" id="KW-1003">Cell membrane</keyword>
<feature type="transmembrane region" description="Helical" evidence="7">
    <location>
        <begin position="166"/>
        <end position="186"/>
    </location>
</feature>
<gene>
    <name evidence="9" type="ORF">ACFOMD_08925</name>
</gene>
<feature type="transmembrane region" description="Helical" evidence="7">
    <location>
        <begin position="12"/>
        <end position="34"/>
    </location>
</feature>
<evidence type="ECO:0000256" key="6">
    <source>
        <dbReference type="ARBA" id="ARBA00023136"/>
    </source>
</evidence>
<evidence type="ECO:0000256" key="3">
    <source>
        <dbReference type="ARBA" id="ARBA00022475"/>
    </source>
</evidence>
<feature type="transmembrane region" description="Helical" evidence="7">
    <location>
        <begin position="337"/>
        <end position="359"/>
    </location>
</feature>
<feature type="transmembrane region" description="Helical" evidence="7">
    <location>
        <begin position="207"/>
        <end position="229"/>
    </location>
</feature>
<organism evidence="9 10">
    <name type="scientific">Sphingoaurantiacus capsulatus</name>
    <dbReference type="NCBI Taxonomy" id="1771310"/>
    <lineage>
        <taxon>Bacteria</taxon>
        <taxon>Pseudomonadati</taxon>
        <taxon>Pseudomonadota</taxon>
        <taxon>Alphaproteobacteria</taxon>
        <taxon>Sphingomonadales</taxon>
        <taxon>Sphingosinicellaceae</taxon>
        <taxon>Sphingoaurantiacus</taxon>
    </lineage>
</organism>
<comment type="caution">
    <text evidence="9">The sequence shown here is derived from an EMBL/GenBank/DDBJ whole genome shotgun (WGS) entry which is preliminary data.</text>
</comment>
<evidence type="ECO:0000313" key="9">
    <source>
        <dbReference type="EMBL" id="MFC3712691.1"/>
    </source>
</evidence>
<dbReference type="PANTHER" id="PTHR42718:SF46">
    <property type="entry name" value="BLR6921 PROTEIN"/>
    <property type="match status" value="1"/>
</dbReference>
<reference evidence="10" key="1">
    <citation type="journal article" date="2019" name="Int. J. Syst. Evol. Microbiol.">
        <title>The Global Catalogue of Microorganisms (GCM) 10K type strain sequencing project: providing services to taxonomists for standard genome sequencing and annotation.</title>
        <authorList>
            <consortium name="The Broad Institute Genomics Platform"/>
            <consortium name="The Broad Institute Genome Sequencing Center for Infectious Disease"/>
            <person name="Wu L."/>
            <person name="Ma J."/>
        </authorList>
    </citation>
    <scope>NUCLEOTIDE SEQUENCE [LARGE SCALE GENOMIC DNA]</scope>
    <source>
        <strain evidence="10">KCTC 42644</strain>
    </source>
</reference>
<keyword evidence="2" id="KW-0813">Transport</keyword>
<keyword evidence="4 7" id="KW-0812">Transmembrane</keyword>
<dbReference type="Gene3D" id="1.20.1720.10">
    <property type="entry name" value="Multidrug resistance protein D"/>
    <property type="match status" value="1"/>
</dbReference>
<name>A0ABV7XA36_9SPHN</name>
<dbReference type="PANTHER" id="PTHR42718">
    <property type="entry name" value="MAJOR FACILITATOR SUPERFAMILY MULTIDRUG TRANSPORTER MFSC"/>
    <property type="match status" value="1"/>
</dbReference>
<dbReference type="EMBL" id="JBHRXV010000006">
    <property type="protein sequence ID" value="MFC3712691.1"/>
    <property type="molecule type" value="Genomic_DNA"/>
</dbReference>
<feature type="transmembrane region" description="Helical" evidence="7">
    <location>
        <begin position="300"/>
        <end position="316"/>
    </location>
</feature>
<dbReference type="PROSITE" id="PS50850">
    <property type="entry name" value="MFS"/>
    <property type="match status" value="1"/>
</dbReference>
<keyword evidence="10" id="KW-1185">Reference proteome</keyword>
<keyword evidence="5 7" id="KW-1133">Transmembrane helix</keyword>
<proteinExistence type="predicted"/>
<dbReference type="Pfam" id="PF07690">
    <property type="entry name" value="MFS_1"/>
    <property type="match status" value="1"/>
</dbReference>
<feature type="transmembrane region" description="Helical" evidence="7">
    <location>
        <begin position="136"/>
        <end position="160"/>
    </location>
</feature>
<feature type="transmembrane region" description="Helical" evidence="7">
    <location>
        <begin position="365"/>
        <end position="387"/>
    </location>
</feature>